<dbReference type="PRINTS" id="PR00681">
    <property type="entry name" value="RIBOSOMALS1"/>
</dbReference>
<dbReference type="Proteomes" id="UP000006443">
    <property type="component" value="Unassembled WGS sequence"/>
</dbReference>
<feature type="binding site" evidence="8">
    <location>
        <position position="221"/>
    </location>
    <ligand>
        <name>isopentenyl diphosphate</name>
        <dbReference type="ChEBI" id="CHEBI:128769"/>
    </ligand>
</feature>
<dbReference type="eggNOG" id="COG0761">
    <property type="taxonomic scope" value="Bacteria"/>
</dbReference>
<feature type="binding site" evidence="8">
    <location>
        <position position="163"/>
    </location>
    <ligand>
        <name>(2E)-4-hydroxy-3-methylbut-2-enyl diphosphate</name>
        <dbReference type="ChEBI" id="CHEBI:128753"/>
    </ligand>
</feature>
<feature type="binding site" evidence="8">
    <location>
        <position position="263"/>
    </location>
    <ligand>
        <name>dimethylallyl diphosphate</name>
        <dbReference type="ChEBI" id="CHEBI:57623"/>
    </ligand>
</feature>
<keyword evidence="8" id="KW-0560">Oxidoreductase</keyword>
<feature type="binding site" evidence="8">
    <location>
        <position position="94"/>
    </location>
    <ligand>
        <name>[4Fe-4S] cluster</name>
        <dbReference type="ChEBI" id="CHEBI:49883"/>
    </ligand>
</feature>
<evidence type="ECO:0000259" key="10">
    <source>
        <dbReference type="PROSITE" id="PS50126"/>
    </source>
</evidence>
<comment type="cofactor">
    <cofactor evidence="8">
        <name>[4Fe-4S] cluster</name>
        <dbReference type="ChEBI" id="CHEBI:49883"/>
    </cofactor>
    <text evidence="8">Binds 1 [4Fe-4S] cluster per subunit.</text>
</comment>
<feature type="binding site" evidence="8">
    <location>
        <position position="39"/>
    </location>
    <ligand>
        <name>dimethylallyl diphosphate</name>
        <dbReference type="ChEBI" id="CHEBI:57623"/>
    </ligand>
</feature>
<dbReference type="STRING" id="555088.DealDRAFT_0659"/>
<comment type="catalytic activity">
    <reaction evidence="8">
        <text>isopentenyl diphosphate + 2 oxidized [2Fe-2S]-[ferredoxin] + H2O = (2E)-4-hydroxy-3-methylbut-2-enyl diphosphate + 2 reduced [2Fe-2S]-[ferredoxin] + 2 H(+)</text>
        <dbReference type="Rhea" id="RHEA:24488"/>
        <dbReference type="Rhea" id="RHEA-COMP:10000"/>
        <dbReference type="Rhea" id="RHEA-COMP:10001"/>
        <dbReference type="ChEBI" id="CHEBI:15377"/>
        <dbReference type="ChEBI" id="CHEBI:15378"/>
        <dbReference type="ChEBI" id="CHEBI:33737"/>
        <dbReference type="ChEBI" id="CHEBI:33738"/>
        <dbReference type="ChEBI" id="CHEBI:128753"/>
        <dbReference type="ChEBI" id="CHEBI:128769"/>
        <dbReference type="EC" id="1.17.7.4"/>
    </reaction>
</comment>
<feature type="binding site" evidence="8">
    <location>
        <position position="122"/>
    </location>
    <ligand>
        <name>(2E)-4-hydroxy-3-methylbut-2-enyl diphosphate</name>
        <dbReference type="ChEBI" id="CHEBI:128753"/>
    </ligand>
</feature>
<feature type="binding site" evidence="8">
    <location>
        <position position="219"/>
    </location>
    <ligand>
        <name>isopentenyl diphosphate</name>
        <dbReference type="ChEBI" id="CHEBI:128769"/>
    </ligand>
</feature>
<keyword evidence="7" id="KW-0687">Ribonucleoprotein</keyword>
<dbReference type="GO" id="GO:0046872">
    <property type="term" value="F:metal ion binding"/>
    <property type="evidence" value="ECO:0007669"/>
    <property type="project" value="UniProtKB-KW"/>
</dbReference>
<dbReference type="PROSITE" id="PS50126">
    <property type="entry name" value="S1"/>
    <property type="match status" value="4"/>
</dbReference>
<feature type="binding site" evidence="8">
    <location>
        <position position="219"/>
    </location>
    <ligand>
        <name>(2E)-4-hydroxy-3-methylbut-2-enyl diphosphate</name>
        <dbReference type="ChEBI" id="CHEBI:128753"/>
    </ligand>
</feature>
<keyword evidence="6 8" id="KW-0411">Iron-sulfur</keyword>
<evidence type="ECO:0000256" key="8">
    <source>
        <dbReference type="HAMAP-Rule" id="MF_00191"/>
    </source>
</evidence>
<dbReference type="InterPro" id="IPR012340">
    <property type="entry name" value="NA-bd_OB-fold"/>
</dbReference>
<dbReference type="CDD" id="cd13944">
    <property type="entry name" value="lytB_ispH"/>
    <property type="match status" value="1"/>
</dbReference>
<keyword evidence="4" id="KW-0689">Ribosomal protein</keyword>
<dbReference type="GO" id="GO:0005737">
    <property type="term" value="C:cytoplasm"/>
    <property type="evidence" value="ECO:0007669"/>
    <property type="project" value="UniProtKB-ARBA"/>
</dbReference>
<evidence type="ECO:0000256" key="4">
    <source>
        <dbReference type="ARBA" id="ARBA00022980"/>
    </source>
</evidence>
<evidence type="ECO:0000256" key="1">
    <source>
        <dbReference type="ARBA" id="ARBA00006767"/>
    </source>
</evidence>
<dbReference type="GO" id="GO:0019288">
    <property type="term" value="P:isopentenyl diphosphate biosynthetic process, methylerythritol 4-phosphate pathway"/>
    <property type="evidence" value="ECO:0007669"/>
    <property type="project" value="UniProtKB-UniRule"/>
</dbReference>
<dbReference type="NCBIfam" id="NF000907">
    <property type="entry name" value="PRK00087.1"/>
    <property type="match status" value="1"/>
</dbReference>
<dbReference type="InterPro" id="IPR035104">
    <property type="entry name" value="Ribosomal_protein_S1-like"/>
</dbReference>
<dbReference type="HAMAP" id="MF_00191">
    <property type="entry name" value="IspH"/>
    <property type="match status" value="1"/>
</dbReference>
<gene>
    <name evidence="8" type="primary">ispH</name>
    <name evidence="11" type="ORF">DealDRAFT_0659</name>
</gene>
<dbReference type="UniPathway" id="UPA00059">
    <property type="reaction ID" value="UER00105"/>
</dbReference>
<dbReference type="SMART" id="SM00316">
    <property type="entry name" value="S1"/>
    <property type="match status" value="4"/>
</dbReference>
<dbReference type="GO" id="GO:0051539">
    <property type="term" value="F:4 iron, 4 sulfur cluster binding"/>
    <property type="evidence" value="ECO:0007669"/>
    <property type="project" value="UniProtKB-UniRule"/>
</dbReference>
<evidence type="ECO:0000256" key="2">
    <source>
        <dbReference type="ARBA" id="ARBA00022485"/>
    </source>
</evidence>
<feature type="binding site" evidence="8">
    <location>
        <position position="191"/>
    </location>
    <ligand>
        <name>[4Fe-4S] cluster</name>
        <dbReference type="ChEBI" id="CHEBI:49883"/>
    </ligand>
</feature>
<feature type="binding site" evidence="8">
    <location>
        <position position="39"/>
    </location>
    <ligand>
        <name>(2E)-4-hydroxy-3-methylbut-2-enyl diphosphate</name>
        <dbReference type="ChEBI" id="CHEBI:128753"/>
    </ligand>
</feature>
<dbReference type="NCBIfam" id="NF005208">
    <property type="entry name" value="PRK06676.1"/>
    <property type="match status" value="1"/>
</dbReference>
<dbReference type="CDD" id="cd05688">
    <property type="entry name" value="S1_RPS1_repeat_ec3"/>
    <property type="match status" value="1"/>
</dbReference>
<feature type="binding site" evidence="8">
    <location>
        <position position="221"/>
    </location>
    <ligand>
        <name>dimethylallyl diphosphate</name>
        <dbReference type="ChEBI" id="CHEBI:57623"/>
    </ligand>
</feature>
<feature type="domain" description="S1 motif" evidence="10">
    <location>
        <begin position="566"/>
        <end position="635"/>
    </location>
</feature>
<feature type="binding site" evidence="8">
    <location>
        <position position="221"/>
    </location>
    <ligand>
        <name>(2E)-4-hydroxy-3-methylbut-2-enyl diphosphate</name>
        <dbReference type="ChEBI" id="CHEBI:128753"/>
    </ligand>
</feature>
<keyword evidence="2 8" id="KW-0004">4Fe-4S</keyword>
<dbReference type="InterPro" id="IPR003451">
    <property type="entry name" value="LytB/IspH"/>
</dbReference>
<keyword evidence="12" id="KW-1185">Reference proteome</keyword>
<sequence>MKVIVAEHAGFCGGVKKAVKQALDASRQGRVYALGPLAHNDSLLDKLREEGVIFVDDLAEVPHGATVVIRSHGERPEVFRQAEERGLQIVDATCTFVGKLQTLVARLIEEGKQVIVLGDPTHPEIKGVLGWGRDQPIVLTADGSISELEGLNREKPVALVAQTTQRQSILAEIGEKLKAIVPVVEIYNTICQATALRQEAARNLAYDVDLMVVVGGKNSANTRKLADVCRSTGVRTIAVSEAHELDAEQLKEVRTVGVTAGASTPDWTIKEVIGKMENEKNTELQEEQTATEEVSLDQEIKEFSAGDVVTGTVVQVSDDEVLVDIGYKSEGVLPRQEVILEGDQMLADVMENGQEVEVAVKKVDDQEGRIILSRKAIERKQKWAELEKAFEEGTILSGKVKEAVPAGLVVELGGGYDAFMPGSLVDVRYIPDFNEFQGQEISFKIIEMRPEKEKLILSRKQVLEEEAAVQKDKVLAELEPGQIIKGTVKRLTNFGAFVDVGGIDGLVHISEISWHRIDNPGEVLSVGDEIEVKVIEVIPERERIGLSLRQAQPDPWTEVGQKFSAGDVVEGKVTRIVDFGAFVELIPGVEGLVHISQLANYHVKQPSEVVQQGDVVKVKILDINTDGKRVSLSMRDAAPRPKKEQTRQVQQQPEDTGTGVTLGDVFGDLFDLEKDKEE</sequence>
<comment type="caution">
    <text evidence="11">The sequence shown here is derived from an EMBL/GenBank/DDBJ whole genome shotgun (WGS) entry which is preliminary data.</text>
</comment>
<feature type="binding site" evidence="8">
    <location>
        <position position="122"/>
    </location>
    <ligand>
        <name>dimethylallyl diphosphate</name>
        <dbReference type="ChEBI" id="CHEBI:57623"/>
    </ligand>
</feature>
<dbReference type="EC" id="1.17.7.4" evidence="8"/>
<dbReference type="GO" id="GO:0016114">
    <property type="term" value="P:terpenoid biosynthetic process"/>
    <property type="evidence" value="ECO:0007669"/>
    <property type="project" value="UniProtKB-UniRule"/>
</dbReference>
<feature type="domain" description="S1 motif" evidence="10">
    <location>
        <begin position="393"/>
        <end position="460"/>
    </location>
</feature>
<dbReference type="CDD" id="cd04465">
    <property type="entry name" value="S1_RPS1_repeat_ec2_hs2"/>
    <property type="match status" value="1"/>
</dbReference>
<feature type="binding site" evidence="8">
    <location>
        <position position="39"/>
    </location>
    <ligand>
        <name>isopentenyl diphosphate</name>
        <dbReference type="ChEBI" id="CHEBI:128769"/>
    </ligand>
</feature>
<feature type="binding site" evidence="8">
    <location>
        <position position="12"/>
    </location>
    <ligand>
        <name>[4Fe-4S] cluster</name>
        <dbReference type="ChEBI" id="CHEBI:49883"/>
    </ligand>
</feature>
<dbReference type="eggNOG" id="COG0539">
    <property type="taxonomic scope" value="Bacteria"/>
</dbReference>
<comment type="caution">
    <text evidence="8">Lacks conserved residue(s) required for the propagation of feature annotation.</text>
</comment>
<accession>C0GDV0</accession>
<dbReference type="GO" id="GO:0003735">
    <property type="term" value="F:structural constituent of ribosome"/>
    <property type="evidence" value="ECO:0007669"/>
    <property type="project" value="TreeGrafter"/>
</dbReference>
<dbReference type="GO" id="GO:0051745">
    <property type="term" value="F:4-hydroxy-3-methylbut-2-enyl diphosphate reductase activity"/>
    <property type="evidence" value="ECO:0007669"/>
    <property type="project" value="UniProtKB-UniRule"/>
</dbReference>
<feature type="binding site" evidence="8">
    <location>
        <position position="72"/>
    </location>
    <ligand>
        <name>dimethylallyl diphosphate</name>
        <dbReference type="ChEBI" id="CHEBI:57623"/>
    </ligand>
</feature>
<dbReference type="CDD" id="cd05687">
    <property type="entry name" value="S1_RPS1_repeat_ec1_hs1"/>
    <property type="match status" value="1"/>
</dbReference>
<evidence type="ECO:0000256" key="5">
    <source>
        <dbReference type="ARBA" id="ARBA00023004"/>
    </source>
</evidence>
<dbReference type="Pfam" id="PF00575">
    <property type="entry name" value="S1"/>
    <property type="match status" value="4"/>
</dbReference>
<comment type="similarity">
    <text evidence="1">Belongs to the bacterial ribosomal protein bS1 family.</text>
</comment>
<feature type="binding site" evidence="8">
    <location>
        <position position="72"/>
    </location>
    <ligand>
        <name>isopentenyl diphosphate</name>
        <dbReference type="ChEBI" id="CHEBI:128769"/>
    </ligand>
</feature>
<comment type="pathway">
    <text evidence="8">Isoprenoid biosynthesis; isopentenyl diphosphate biosynthesis via DXP pathway; isopentenyl diphosphate from 1-deoxy-D-xylulose 5-phosphate: step 6/6.</text>
</comment>
<feature type="binding site" evidence="8">
    <location>
        <position position="122"/>
    </location>
    <ligand>
        <name>isopentenyl diphosphate</name>
        <dbReference type="ChEBI" id="CHEBI:128769"/>
    </ligand>
</feature>
<feature type="compositionally biased region" description="Polar residues" evidence="9">
    <location>
        <begin position="647"/>
        <end position="659"/>
    </location>
</feature>
<feature type="active site" description="Proton donor" evidence="8">
    <location>
        <position position="124"/>
    </location>
</feature>
<dbReference type="Gene3D" id="2.40.50.140">
    <property type="entry name" value="Nucleic acid-binding proteins"/>
    <property type="match status" value="4"/>
</dbReference>
<evidence type="ECO:0000313" key="12">
    <source>
        <dbReference type="Proteomes" id="UP000006443"/>
    </source>
</evidence>
<dbReference type="InterPro" id="IPR003029">
    <property type="entry name" value="S1_domain"/>
</dbReference>
<name>C0GDV0_DETAL</name>
<evidence type="ECO:0000313" key="11">
    <source>
        <dbReference type="EMBL" id="EEG78244.1"/>
    </source>
</evidence>
<organism evidence="11 12">
    <name type="scientific">Dethiobacter alkaliphilus AHT 1</name>
    <dbReference type="NCBI Taxonomy" id="555088"/>
    <lineage>
        <taxon>Bacteria</taxon>
        <taxon>Bacillati</taxon>
        <taxon>Bacillota</taxon>
        <taxon>Dethiobacteria</taxon>
        <taxon>Dethiobacterales</taxon>
        <taxon>Dethiobacteraceae</taxon>
        <taxon>Dethiobacter</taxon>
    </lineage>
</organism>
<feature type="binding site" evidence="8">
    <location>
        <position position="72"/>
    </location>
    <ligand>
        <name>(2E)-4-hydroxy-3-methylbut-2-enyl diphosphate</name>
        <dbReference type="ChEBI" id="CHEBI:128753"/>
    </ligand>
</feature>
<dbReference type="Pfam" id="PF02401">
    <property type="entry name" value="LYTB"/>
    <property type="match status" value="1"/>
</dbReference>
<dbReference type="Gene3D" id="3.40.50.11270">
    <property type="match status" value="1"/>
</dbReference>
<evidence type="ECO:0000256" key="9">
    <source>
        <dbReference type="SAM" id="MobiDB-lite"/>
    </source>
</evidence>
<dbReference type="EMBL" id="ACJM01000003">
    <property type="protein sequence ID" value="EEG78244.1"/>
    <property type="molecule type" value="Genomic_DNA"/>
</dbReference>
<dbReference type="UniPathway" id="UPA00056">
    <property type="reaction ID" value="UER00097"/>
</dbReference>
<dbReference type="InterPro" id="IPR050437">
    <property type="entry name" value="Ribos_protein_bS1-like"/>
</dbReference>
<comment type="pathway">
    <text evidence="8">Isoprenoid biosynthesis; dimethylallyl diphosphate biosynthesis; dimethylallyl diphosphate from (2E)-4-hydroxy-3-methylbutenyl diphosphate: step 1/1.</text>
</comment>
<evidence type="ECO:0000256" key="6">
    <source>
        <dbReference type="ARBA" id="ARBA00023014"/>
    </source>
</evidence>
<dbReference type="RefSeq" id="WP_008514848.1">
    <property type="nucleotide sequence ID" value="NZ_ACJM01000003.1"/>
</dbReference>
<comment type="similarity">
    <text evidence="8">Belongs to the IspH family.</text>
</comment>
<feature type="binding site" evidence="8">
    <location>
        <position position="263"/>
    </location>
    <ligand>
        <name>(2E)-4-hydroxy-3-methylbut-2-enyl diphosphate</name>
        <dbReference type="ChEBI" id="CHEBI:128753"/>
    </ligand>
</feature>
<comment type="catalytic activity">
    <reaction evidence="8">
        <text>dimethylallyl diphosphate + 2 oxidized [2Fe-2S]-[ferredoxin] + H2O = (2E)-4-hydroxy-3-methylbut-2-enyl diphosphate + 2 reduced [2Fe-2S]-[ferredoxin] + 2 H(+)</text>
        <dbReference type="Rhea" id="RHEA:24825"/>
        <dbReference type="Rhea" id="RHEA-COMP:10000"/>
        <dbReference type="Rhea" id="RHEA-COMP:10001"/>
        <dbReference type="ChEBI" id="CHEBI:15377"/>
        <dbReference type="ChEBI" id="CHEBI:15378"/>
        <dbReference type="ChEBI" id="CHEBI:33737"/>
        <dbReference type="ChEBI" id="CHEBI:33738"/>
        <dbReference type="ChEBI" id="CHEBI:57623"/>
        <dbReference type="ChEBI" id="CHEBI:128753"/>
        <dbReference type="EC" id="1.17.7.4"/>
    </reaction>
</comment>
<feature type="compositionally biased region" description="Basic and acidic residues" evidence="9">
    <location>
        <begin position="637"/>
        <end position="646"/>
    </location>
</feature>
<keyword evidence="8" id="KW-0414">Isoprene biosynthesis</keyword>
<feature type="binding site" evidence="8">
    <location>
        <position position="219"/>
    </location>
    <ligand>
        <name>dimethylallyl diphosphate</name>
        <dbReference type="ChEBI" id="CHEBI:57623"/>
    </ligand>
</feature>
<dbReference type="PANTHER" id="PTHR10724:SF7">
    <property type="entry name" value="SMALL RIBOSOMAL SUBUNIT PROTEIN BS1C"/>
    <property type="match status" value="1"/>
</dbReference>
<dbReference type="GO" id="GO:0006412">
    <property type="term" value="P:translation"/>
    <property type="evidence" value="ECO:0007669"/>
    <property type="project" value="TreeGrafter"/>
</dbReference>
<comment type="function">
    <text evidence="8">Catalyzes the conversion of 1-hydroxy-2-methyl-2-(E)-butenyl 4-diphosphate (HMBPP) into a mixture of isopentenyl diphosphate (IPP) and dimethylallyl diphosphate (DMAPP). Acts in the terminal step of the DOXP/MEP pathway for isoprenoid precursor biosynthesis.</text>
</comment>
<dbReference type="FunFam" id="2.40.50.140:FF:000051">
    <property type="entry name" value="RNA-binding transcriptional accessory protein"/>
    <property type="match status" value="2"/>
</dbReference>
<keyword evidence="5 8" id="KW-0408">Iron</keyword>
<feature type="domain" description="S1 motif" evidence="10">
    <location>
        <begin position="306"/>
        <end position="375"/>
    </location>
</feature>
<evidence type="ECO:0000256" key="7">
    <source>
        <dbReference type="ARBA" id="ARBA00023274"/>
    </source>
</evidence>
<dbReference type="GO" id="GO:0050992">
    <property type="term" value="P:dimethylallyl diphosphate biosynthetic process"/>
    <property type="evidence" value="ECO:0007669"/>
    <property type="project" value="UniProtKB-UniRule"/>
</dbReference>
<dbReference type="GO" id="GO:0003729">
    <property type="term" value="F:mRNA binding"/>
    <property type="evidence" value="ECO:0007669"/>
    <property type="project" value="UniProtKB-ARBA"/>
</dbReference>
<dbReference type="AlphaFoldDB" id="C0GDV0"/>
<protein>
    <recommendedName>
        <fullName evidence="8">4-hydroxy-3-methylbut-2-enyl diphosphate reductase</fullName>
        <shortName evidence="8">HMBPP reductase</shortName>
        <ecNumber evidence="8">1.17.7.4</ecNumber>
    </recommendedName>
</protein>
<feature type="binding site" evidence="8">
    <location>
        <position position="263"/>
    </location>
    <ligand>
        <name>isopentenyl diphosphate</name>
        <dbReference type="ChEBI" id="CHEBI:128769"/>
    </ligand>
</feature>
<dbReference type="NCBIfam" id="TIGR00216">
    <property type="entry name" value="ispH_lytB"/>
    <property type="match status" value="1"/>
</dbReference>
<proteinExistence type="inferred from homology"/>
<feature type="domain" description="S1 motif" evidence="10">
    <location>
        <begin position="481"/>
        <end position="549"/>
    </location>
</feature>
<evidence type="ECO:0000256" key="3">
    <source>
        <dbReference type="ARBA" id="ARBA00022723"/>
    </source>
</evidence>
<feature type="region of interest" description="Disordered" evidence="9">
    <location>
        <begin position="633"/>
        <end position="664"/>
    </location>
</feature>
<keyword evidence="3 8" id="KW-0479">Metal-binding</keyword>
<dbReference type="Gene3D" id="3.40.1010.20">
    <property type="entry name" value="4-hydroxy-3-methylbut-2-enyl diphosphate reductase, catalytic domain"/>
    <property type="match status" value="2"/>
</dbReference>
<dbReference type="OrthoDB" id="9804077at2"/>
<reference evidence="11 12" key="1">
    <citation type="submission" date="2009-02" db="EMBL/GenBank/DDBJ databases">
        <title>Sequencing of the draft genome and assembly of Dethiobacter alkaliphilus AHT 1.</title>
        <authorList>
            <consortium name="US DOE Joint Genome Institute (JGI-PGF)"/>
            <person name="Lucas S."/>
            <person name="Copeland A."/>
            <person name="Lapidus A."/>
            <person name="Glavina del Rio T."/>
            <person name="Dalin E."/>
            <person name="Tice H."/>
            <person name="Bruce D."/>
            <person name="Goodwin L."/>
            <person name="Pitluck S."/>
            <person name="Larimer F."/>
            <person name="Land M.L."/>
            <person name="Hauser L."/>
            <person name="Muyzer G."/>
        </authorList>
    </citation>
    <scope>NUCLEOTIDE SEQUENCE [LARGE SCALE GENOMIC DNA]</scope>
    <source>
        <strain evidence="11 12">AHT 1</strain>
    </source>
</reference>
<dbReference type="SUPFAM" id="SSF50249">
    <property type="entry name" value="Nucleic acid-binding proteins"/>
    <property type="match status" value="4"/>
</dbReference>
<dbReference type="PANTHER" id="PTHR10724">
    <property type="entry name" value="30S RIBOSOMAL PROTEIN S1"/>
    <property type="match status" value="1"/>
</dbReference>